<name>A0A016S895_9BILA</name>
<evidence type="ECO:0008006" key="5">
    <source>
        <dbReference type="Google" id="ProtNLM"/>
    </source>
</evidence>
<evidence type="ECO:0000313" key="3">
    <source>
        <dbReference type="EMBL" id="EYB86479.1"/>
    </source>
</evidence>
<proteinExistence type="predicted"/>
<dbReference type="Proteomes" id="UP000024635">
    <property type="component" value="Unassembled WGS sequence"/>
</dbReference>
<organism evidence="3 4">
    <name type="scientific">Ancylostoma ceylanicum</name>
    <dbReference type="NCBI Taxonomy" id="53326"/>
    <lineage>
        <taxon>Eukaryota</taxon>
        <taxon>Metazoa</taxon>
        <taxon>Ecdysozoa</taxon>
        <taxon>Nematoda</taxon>
        <taxon>Chromadorea</taxon>
        <taxon>Rhabditida</taxon>
        <taxon>Rhabditina</taxon>
        <taxon>Rhabditomorpha</taxon>
        <taxon>Strongyloidea</taxon>
        <taxon>Ancylostomatidae</taxon>
        <taxon>Ancylostomatinae</taxon>
        <taxon>Ancylostoma</taxon>
    </lineage>
</organism>
<dbReference type="OrthoDB" id="60843at2759"/>
<keyword evidence="2" id="KW-0732">Signal</keyword>
<sequence length="111" mass="11275">MVGGVRLLTCGRLAVRAVFSASALDIGSAVATTCTDPSIPKRNLATAPARGENPAAAPPPSPPVVASCAGFPKVGSSCVFLPLHKTITSCLLTGMVTYSLLSNHRLPNVSC</sequence>
<evidence type="ECO:0000313" key="4">
    <source>
        <dbReference type="Proteomes" id="UP000024635"/>
    </source>
</evidence>
<evidence type="ECO:0000256" key="2">
    <source>
        <dbReference type="SAM" id="SignalP"/>
    </source>
</evidence>
<keyword evidence="4" id="KW-1185">Reference proteome</keyword>
<comment type="caution">
    <text evidence="3">The sequence shown here is derived from an EMBL/GenBank/DDBJ whole genome shotgun (WGS) entry which is preliminary data.</text>
</comment>
<feature type="signal peptide" evidence="2">
    <location>
        <begin position="1"/>
        <end position="23"/>
    </location>
</feature>
<dbReference type="EMBL" id="JARK01001614">
    <property type="protein sequence ID" value="EYB86479.1"/>
    <property type="molecule type" value="Genomic_DNA"/>
</dbReference>
<feature type="region of interest" description="Disordered" evidence="1">
    <location>
        <begin position="39"/>
        <end position="62"/>
    </location>
</feature>
<gene>
    <name evidence="3" type="primary">Acey_s0278.g1164</name>
    <name evidence="3" type="synonym">Acey-W09D10.4</name>
    <name evidence="3" type="ORF">Y032_0278g1164</name>
</gene>
<evidence type="ECO:0000256" key="1">
    <source>
        <dbReference type="SAM" id="MobiDB-lite"/>
    </source>
</evidence>
<accession>A0A016S895</accession>
<reference evidence="4" key="1">
    <citation type="journal article" date="2015" name="Nat. Genet.">
        <title>The genome and transcriptome of the zoonotic hookworm Ancylostoma ceylanicum identify infection-specific gene families.</title>
        <authorList>
            <person name="Schwarz E.M."/>
            <person name="Hu Y."/>
            <person name="Antoshechkin I."/>
            <person name="Miller M.M."/>
            <person name="Sternberg P.W."/>
            <person name="Aroian R.V."/>
        </authorList>
    </citation>
    <scope>NUCLEOTIDE SEQUENCE</scope>
    <source>
        <strain evidence="4">HY135</strain>
    </source>
</reference>
<protein>
    <recommendedName>
        <fullName evidence="5">Secreted protein</fullName>
    </recommendedName>
</protein>
<feature type="chain" id="PRO_5001486491" description="Secreted protein" evidence="2">
    <location>
        <begin position="24"/>
        <end position="111"/>
    </location>
</feature>
<dbReference type="AlphaFoldDB" id="A0A016S895"/>